<dbReference type="PANTHER" id="PTHR33449:SF1">
    <property type="entry name" value="NUCLEOID-ASSOCIATED PROTEIN YBAB"/>
    <property type="match status" value="1"/>
</dbReference>
<dbReference type="NCBIfam" id="TIGR00103">
    <property type="entry name" value="DNA_YbaB_EbfC"/>
    <property type="match status" value="1"/>
</dbReference>
<dbReference type="GO" id="GO:0003677">
    <property type="term" value="F:DNA binding"/>
    <property type="evidence" value="ECO:0007669"/>
    <property type="project" value="UniProtKB-UniRule"/>
</dbReference>
<protein>
    <recommendedName>
        <fullName evidence="2">Nucleoid-associated protein SPIROBIBN47_280011</fullName>
    </recommendedName>
</protein>
<gene>
    <name evidence="3" type="ORF">SPIROBIBN47_280011</name>
</gene>
<dbReference type="SUPFAM" id="SSF82607">
    <property type="entry name" value="YbaB-like"/>
    <property type="match status" value="1"/>
</dbReference>
<sequence length="117" mass="12627">MDLSNIFDMLKNPQALKAQAEEMQKKMNAIRATGQAGGGMVKITLSGNMEMLECEISPELSEFKDIPLLQDLIRAAHHNAAEKIKEEIQNEFAGSLGGFGSGMPFGNLPGNFSGTEV</sequence>
<evidence type="ECO:0000313" key="3">
    <source>
        <dbReference type="EMBL" id="SLM13068.1"/>
    </source>
</evidence>
<evidence type="ECO:0000256" key="2">
    <source>
        <dbReference type="HAMAP-Rule" id="MF_00274"/>
    </source>
</evidence>
<accession>A0A3P3XJI4</accession>
<dbReference type="Pfam" id="PF02575">
    <property type="entry name" value="YbaB_DNA_bd"/>
    <property type="match status" value="1"/>
</dbReference>
<keyword evidence="1 2" id="KW-0238">DNA-binding</keyword>
<dbReference type="InterPro" id="IPR036894">
    <property type="entry name" value="YbaB-like_sf"/>
</dbReference>
<name>A0A3P3XJI4_9SPIR</name>
<keyword evidence="2" id="KW-0963">Cytoplasm</keyword>
<dbReference type="EMBL" id="FWDM01000021">
    <property type="protein sequence ID" value="SLM13068.1"/>
    <property type="molecule type" value="Genomic_DNA"/>
</dbReference>
<comment type="subcellular location">
    <subcellularLocation>
        <location evidence="2">Cytoplasm</location>
        <location evidence="2">Nucleoid</location>
    </subcellularLocation>
</comment>
<reference evidence="3" key="1">
    <citation type="submission" date="2017-02" db="EMBL/GenBank/DDBJ databases">
        <authorList>
            <person name="Regsiter A."/>
            <person name="William W."/>
        </authorList>
    </citation>
    <scope>NUCLEOTIDE SEQUENCE</scope>
    <source>
        <strain evidence="3">Bib</strain>
    </source>
</reference>
<organism evidence="3">
    <name type="scientific">uncultured spirochete</name>
    <dbReference type="NCBI Taxonomy" id="156406"/>
    <lineage>
        <taxon>Bacteria</taxon>
        <taxon>Pseudomonadati</taxon>
        <taxon>Spirochaetota</taxon>
        <taxon>Spirochaetia</taxon>
        <taxon>Spirochaetales</taxon>
        <taxon>environmental samples</taxon>
    </lineage>
</organism>
<dbReference type="PANTHER" id="PTHR33449">
    <property type="entry name" value="NUCLEOID-ASSOCIATED PROTEIN YBAB"/>
    <property type="match status" value="1"/>
</dbReference>
<dbReference type="InterPro" id="IPR004401">
    <property type="entry name" value="YbaB/EbfC"/>
</dbReference>
<evidence type="ECO:0000256" key="1">
    <source>
        <dbReference type="ARBA" id="ARBA00023125"/>
    </source>
</evidence>
<dbReference type="GO" id="GO:0005829">
    <property type="term" value="C:cytosol"/>
    <property type="evidence" value="ECO:0007669"/>
    <property type="project" value="TreeGrafter"/>
</dbReference>
<comment type="function">
    <text evidence="2">Binds to DNA and alters its conformation. May be involved in regulation of gene expression, nucleoid organization and DNA protection.</text>
</comment>
<dbReference type="AlphaFoldDB" id="A0A3P3XJI4"/>
<comment type="subunit">
    <text evidence="2">Homodimer.</text>
</comment>
<dbReference type="GO" id="GO:0043590">
    <property type="term" value="C:bacterial nucleoid"/>
    <property type="evidence" value="ECO:0007669"/>
    <property type="project" value="UniProtKB-UniRule"/>
</dbReference>
<proteinExistence type="inferred from homology"/>
<dbReference type="Gene3D" id="3.30.1310.10">
    <property type="entry name" value="Nucleoid-associated protein YbaB-like domain"/>
    <property type="match status" value="1"/>
</dbReference>
<dbReference type="PIRSF" id="PIRSF004555">
    <property type="entry name" value="UCP004555"/>
    <property type="match status" value="1"/>
</dbReference>
<dbReference type="HAMAP" id="MF_00274">
    <property type="entry name" value="DNA_YbaB_EbfC"/>
    <property type="match status" value="1"/>
</dbReference>
<comment type="similarity">
    <text evidence="2">Belongs to the YbaB/EbfC family.</text>
</comment>